<dbReference type="InterPro" id="IPR018247">
    <property type="entry name" value="EF_Hand_1_Ca_BS"/>
</dbReference>
<dbReference type="RefSeq" id="WP_168451340.1">
    <property type="nucleotide sequence ID" value="NZ_JAAWWK010000006.1"/>
</dbReference>
<evidence type="ECO:0000256" key="1">
    <source>
        <dbReference type="ARBA" id="ARBA00004561"/>
    </source>
</evidence>
<protein>
    <submittedName>
        <fullName evidence="9">Pilus assembly protein PilY</fullName>
    </submittedName>
</protein>
<sequence length="1259" mass="136657">MELVLSMLLVLASLWALPVTALSCSVERITDEYVGKNKRNDSYTFGELKSIARIEVFELKNPDRHACPPRSYHDTNGDNVLTVYNRDDDGYTCKARFKVYGELEGCTAPAPSTAVAQAPLFLTQPSEPNVMYILDDSGSMQFELMPDSIILSSARYIFPRANGVYGGSDYTNRVPTVAAGSAYNARSRSPQVNKVYYDPGRTYAPWIKADGSTYPNADPSCALHHPERRSESYDAARCRNLTVLNSNYNGNQWVDCNSSGSCSVSSDGKNFWPAKYFWHNGGSDWLWANYSAVEIRPTTSVYIGHGREARDDCADAENATCTYAEELQNFANWYTYYRSRINMARAGSGFAFYEQGAGLRVGFSAINQSEHRVDGHDSRTIVSGVRNFNGDSREHFYNLLYQRDIPAEGTPLRRALDDVGQYFQRRDNKGPWSATPGVDNGDDQLACRRNYAVLMTDGYWSSGDSNDANGDAKNNNDGTSSPSHSGPTGAAYTYTASSPFADDYSDTLADVAMYYWKRDLRGDLDNVVAVTRDNPAFWQHMTTYGVGLGVYGTVEPSAAFAAVGTGEALSWPDPTVREGYKIDDLLHAAVNSRGGFFSAADPDTFAAELSAVLQNIADQSKSSASSIAANSTRLDSGTLIYQASFNSADWSGRLVAYRLRSDGQLGQAVWDSNDTVPSAPQRNIITGVGNQGDVSTSAEAFEVAKWTDLTDEQRAFLSDGGAESEGQDAIQWLRGDTRNAGLKYRERVAVLGDIVNSDPFFVGAENFGLGILPGAEGVSYNSFLKTKESRAPMIYVGANDGMLHGFHAETGKEMLAYIPLGVYPRLYSLTDSQYQHRYFVDGSPRAMDAYLNNAWKTVLVSSLAAGGRSVFALDVSSPDSFGKGNLLWEFATDEADTHQLGISLSQPVIARLKADNRWVAVFGNGYDSGDSVKLFIVDLATGALLKAIDTEQSGEGNSLGTPVPVDVDNDRVTDFVYAGDLAGNMWKFDLRGDNISAWSVAYTEVGDPAPLFRAVDGNGRGQPITTRPTVGRHPDGGYLVYFGTGRYFTTDDAVLPSSPQILDFYGVRDNGERITTKSSLVSQTVIFEGRAATQSGGSTAEPVRVVSNNSADAVPAAGWHLRLTPPDGRAEGERVVSAPLLRSGRVIFASIIPSESRCGFGGRSWLMEVDALNGGMIADPVLDTNSDGIIDDGDMVEVNGHFYSVSGVGSDEMIKTPGVLGAGKVEYKYTSGTSGTIGVITEDAGGLRYPGRQSWRQLQ</sequence>
<comment type="similarity">
    <text evidence="2">Belongs to the PilY1 family.</text>
</comment>
<organism evidence="9 10">
    <name type="scientific">Spongiibacter thalassae</name>
    <dbReference type="NCBI Taxonomy" id="2721624"/>
    <lineage>
        <taxon>Bacteria</taxon>
        <taxon>Pseudomonadati</taxon>
        <taxon>Pseudomonadota</taxon>
        <taxon>Gammaproteobacteria</taxon>
        <taxon>Cellvibrionales</taxon>
        <taxon>Spongiibacteraceae</taxon>
        <taxon>Spongiibacter</taxon>
    </lineage>
</organism>
<keyword evidence="4" id="KW-0479">Metal-binding</keyword>
<feature type="region of interest" description="Disordered" evidence="7">
    <location>
        <begin position="465"/>
        <end position="487"/>
    </location>
</feature>
<dbReference type="InterPro" id="IPR008707">
    <property type="entry name" value="B-propeller_PilY1"/>
</dbReference>
<comment type="subcellular location">
    <subcellularLocation>
        <location evidence="1">Fimbrium</location>
    </subcellularLocation>
</comment>
<gene>
    <name evidence="9" type="ORF">HCU74_15505</name>
</gene>
<keyword evidence="5" id="KW-0106">Calcium</keyword>
<dbReference type="Proteomes" id="UP000765845">
    <property type="component" value="Unassembled WGS sequence"/>
</dbReference>
<name>A0ABX1GHW6_9GAMM</name>
<evidence type="ECO:0000256" key="7">
    <source>
        <dbReference type="SAM" id="MobiDB-lite"/>
    </source>
</evidence>
<keyword evidence="6" id="KW-0281">Fimbrium</keyword>
<comment type="caution">
    <text evidence="9">The sequence shown here is derived from an EMBL/GenBank/DDBJ whole genome shotgun (WGS) entry which is preliminary data.</text>
</comment>
<dbReference type="EMBL" id="JAAWWK010000006">
    <property type="protein sequence ID" value="NKI18814.1"/>
    <property type="molecule type" value="Genomic_DNA"/>
</dbReference>
<keyword evidence="10" id="KW-1185">Reference proteome</keyword>
<reference evidence="9 10" key="1">
    <citation type="submission" date="2020-04" db="EMBL/GenBank/DDBJ databases">
        <authorList>
            <person name="Yoon J."/>
        </authorList>
    </citation>
    <scope>NUCLEOTIDE SEQUENCE [LARGE SCALE GENOMIC DNA]</scope>
    <source>
        <strain evidence="9 10">KMU-166</strain>
    </source>
</reference>
<evidence type="ECO:0000313" key="9">
    <source>
        <dbReference type="EMBL" id="NKI18814.1"/>
    </source>
</evidence>
<evidence type="ECO:0000256" key="3">
    <source>
        <dbReference type="ARBA" id="ARBA00022558"/>
    </source>
</evidence>
<evidence type="ECO:0000259" key="8">
    <source>
        <dbReference type="Pfam" id="PF05567"/>
    </source>
</evidence>
<feature type="domain" description="PilY1 beta-propeller" evidence="8">
    <location>
        <begin position="751"/>
        <end position="1081"/>
    </location>
</feature>
<dbReference type="Pfam" id="PF05567">
    <property type="entry name" value="T4P_PilY1"/>
    <property type="match status" value="1"/>
</dbReference>
<evidence type="ECO:0000256" key="4">
    <source>
        <dbReference type="ARBA" id="ARBA00022723"/>
    </source>
</evidence>
<evidence type="ECO:0000256" key="5">
    <source>
        <dbReference type="ARBA" id="ARBA00022837"/>
    </source>
</evidence>
<evidence type="ECO:0000256" key="6">
    <source>
        <dbReference type="ARBA" id="ARBA00023263"/>
    </source>
</evidence>
<dbReference type="InterPro" id="IPR011047">
    <property type="entry name" value="Quinoprotein_ADH-like_sf"/>
</dbReference>
<keyword evidence="3" id="KW-1029">Fimbrium biogenesis</keyword>
<accession>A0ABX1GHW6</accession>
<evidence type="ECO:0000313" key="10">
    <source>
        <dbReference type="Proteomes" id="UP000765845"/>
    </source>
</evidence>
<dbReference type="PROSITE" id="PS00018">
    <property type="entry name" value="EF_HAND_1"/>
    <property type="match status" value="1"/>
</dbReference>
<evidence type="ECO:0000256" key="2">
    <source>
        <dbReference type="ARBA" id="ARBA00008387"/>
    </source>
</evidence>
<dbReference type="SUPFAM" id="SSF50998">
    <property type="entry name" value="Quinoprotein alcohol dehydrogenase-like"/>
    <property type="match status" value="1"/>
</dbReference>
<proteinExistence type="inferred from homology"/>